<evidence type="ECO:0000256" key="3">
    <source>
        <dbReference type="ARBA" id="ARBA00022576"/>
    </source>
</evidence>
<keyword evidence="9" id="KW-1185">Reference proteome</keyword>
<proteinExistence type="inferred from homology"/>
<comment type="cofactor">
    <cofactor evidence="1">
        <name>pyridoxal 5'-phosphate</name>
        <dbReference type="ChEBI" id="CHEBI:597326"/>
    </cofactor>
</comment>
<dbReference type="InterPro" id="IPR015424">
    <property type="entry name" value="PyrdxlP-dep_Trfase"/>
</dbReference>
<dbReference type="EMBL" id="SOZI01000064">
    <property type="protein sequence ID" value="TNY20554.1"/>
    <property type="molecule type" value="Genomic_DNA"/>
</dbReference>
<evidence type="ECO:0000259" key="7">
    <source>
        <dbReference type="Pfam" id="PF00155"/>
    </source>
</evidence>
<evidence type="ECO:0000256" key="4">
    <source>
        <dbReference type="ARBA" id="ARBA00022679"/>
    </source>
</evidence>
<name>A0A5C5FX36_9BASI</name>
<dbReference type="STRING" id="5288.A0A5C5FX36"/>
<dbReference type="CDD" id="cd00609">
    <property type="entry name" value="AAT_like"/>
    <property type="match status" value="1"/>
</dbReference>
<dbReference type="SUPFAM" id="SSF53383">
    <property type="entry name" value="PLP-dependent transferases"/>
    <property type="match status" value="1"/>
</dbReference>
<keyword evidence="5" id="KW-0663">Pyridoxal phosphate</keyword>
<comment type="caution">
    <text evidence="8">The sequence shown here is derived from an EMBL/GenBank/DDBJ whole genome shotgun (WGS) entry which is preliminary data.</text>
</comment>
<dbReference type="Gene3D" id="3.40.640.10">
    <property type="entry name" value="Type I PLP-dependent aspartate aminotransferase-like (Major domain)"/>
    <property type="match status" value="1"/>
</dbReference>
<feature type="compositionally biased region" description="Low complexity" evidence="6">
    <location>
        <begin position="35"/>
        <end position="50"/>
    </location>
</feature>
<dbReference type="Pfam" id="PF00155">
    <property type="entry name" value="Aminotran_1_2"/>
    <property type="match status" value="1"/>
</dbReference>
<accession>A0A5C5FX36</accession>
<comment type="similarity">
    <text evidence="2">Belongs to the class-I pyridoxal-phosphate-dependent aminotransferase family.</text>
</comment>
<dbReference type="Proteomes" id="UP000311382">
    <property type="component" value="Unassembled WGS sequence"/>
</dbReference>
<evidence type="ECO:0000256" key="1">
    <source>
        <dbReference type="ARBA" id="ARBA00001933"/>
    </source>
</evidence>
<dbReference type="PANTHER" id="PTHR42790">
    <property type="entry name" value="AMINOTRANSFERASE"/>
    <property type="match status" value="1"/>
</dbReference>
<gene>
    <name evidence="8" type="ORF">DMC30DRAFT_249176</name>
</gene>
<evidence type="ECO:0000313" key="8">
    <source>
        <dbReference type="EMBL" id="TNY20554.1"/>
    </source>
</evidence>
<dbReference type="AlphaFoldDB" id="A0A5C5FX36"/>
<evidence type="ECO:0000256" key="6">
    <source>
        <dbReference type="SAM" id="MobiDB-lite"/>
    </source>
</evidence>
<feature type="region of interest" description="Disordered" evidence="6">
    <location>
        <begin position="27"/>
        <end position="52"/>
    </location>
</feature>
<keyword evidence="3" id="KW-0032">Aminotransferase</keyword>
<dbReference type="GO" id="GO:1901605">
    <property type="term" value="P:alpha-amino acid metabolic process"/>
    <property type="evidence" value="ECO:0007669"/>
    <property type="project" value="TreeGrafter"/>
</dbReference>
<keyword evidence="4 8" id="KW-0808">Transferase</keyword>
<evidence type="ECO:0000256" key="2">
    <source>
        <dbReference type="ARBA" id="ARBA00007441"/>
    </source>
</evidence>
<dbReference type="PANTHER" id="PTHR42790:SF1">
    <property type="entry name" value="AROMATIC AMINO ACID AMINOTRANSFERASE, HYPOTHETICAL (EUROFUNG)"/>
    <property type="match status" value="1"/>
</dbReference>
<protein>
    <submittedName>
        <fullName evidence="8">Pyridoxal phosphate-dependent transferase</fullName>
    </submittedName>
</protein>
<dbReference type="GO" id="GO:0008483">
    <property type="term" value="F:transaminase activity"/>
    <property type="evidence" value="ECO:0007669"/>
    <property type="project" value="UniProtKB-KW"/>
</dbReference>
<evidence type="ECO:0000313" key="9">
    <source>
        <dbReference type="Proteomes" id="UP000311382"/>
    </source>
</evidence>
<sequence>MDGAATLPDSINLDSAASLSSHGPTSAAAATGLHSASSTSARSATAPRSSLVAGDARPDAIDLSHHLSDMAKSRLTSPLKSLYGYMQQPGMLLLAGGLPPAELFPFESISAETLAKNSFKTTEVGFGAWLWSWIAGTKKTDEWTLRKFEADKTKIQLSTALQYGTAAGLAPLAKFIYDFTQRVYQPGTADFRTVINAGSTDAWGKIATTLANPGDGVLCEEWTYPSALASVWPSGLKPVTLPMDGEGMTPEGMDALLSGWNPDEHNGMSRPRILYTIPVCQNPTGATMSLERKKAIYALAVKFDVIIVEDDPYYFLQAGEYEPSPTLRSAAQPKKTETDEEFLASLVPSYLKLDYQGRVVRIDTFSKTICPGSRLGWTTCNPLFAERLERANESSTQAASGFAQALVGGLLAEQWGFEGYLRWLKGIKAQYRDRRNTLVDALLDRSHASLETRQAGGSAFEFWTREERDEKGLRVVREKGGAGAGRRILSFVSPQGGMFGTLPFFLTTLKTARHSAAASLCSKIVRTADLAHTPLAVWLRVHFSEHPSFRRKATTDLLMELWTDLAEHNVLVAPGSMFDASEFPPAPPKPEELALTEDGDGFFRIAFSTATPEQMKQAADIIGRRVEKFFRV</sequence>
<reference evidence="8 9" key="1">
    <citation type="submission" date="2019-03" db="EMBL/GenBank/DDBJ databases">
        <title>Rhodosporidium diobovatum UCD-FST 08-225 genome sequencing, assembly, and annotation.</title>
        <authorList>
            <person name="Fakankun I.U."/>
            <person name="Fristensky B."/>
            <person name="Levin D.B."/>
        </authorList>
    </citation>
    <scope>NUCLEOTIDE SEQUENCE [LARGE SCALE GENOMIC DNA]</scope>
    <source>
        <strain evidence="8 9">UCD-FST 08-225</strain>
    </source>
</reference>
<dbReference type="InterPro" id="IPR015421">
    <property type="entry name" value="PyrdxlP-dep_Trfase_major"/>
</dbReference>
<dbReference type="GO" id="GO:0030170">
    <property type="term" value="F:pyridoxal phosphate binding"/>
    <property type="evidence" value="ECO:0007669"/>
    <property type="project" value="InterPro"/>
</dbReference>
<organism evidence="8 9">
    <name type="scientific">Rhodotorula diobovata</name>
    <dbReference type="NCBI Taxonomy" id="5288"/>
    <lineage>
        <taxon>Eukaryota</taxon>
        <taxon>Fungi</taxon>
        <taxon>Dikarya</taxon>
        <taxon>Basidiomycota</taxon>
        <taxon>Pucciniomycotina</taxon>
        <taxon>Microbotryomycetes</taxon>
        <taxon>Sporidiobolales</taxon>
        <taxon>Sporidiobolaceae</taxon>
        <taxon>Rhodotorula</taxon>
    </lineage>
</organism>
<dbReference type="InterPro" id="IPR004839">
    <property type="entry name" value="Aminotransferase_I/II_large"/>
</dbReference>
<dbReference type="InterPro" id="IPR050859">
    <property type="entry name" value="Class-I_PLP-dep_aminotransf"/>
</dbReference>
<evidence type="ECO:0000256" key="5">
    <source>
        <dbReference type="ARBA" id="ARBA00022898"/>
    </source>
</evidence>
<feature type="domain" description="Aminotransferase class I/classII large" evidence="7">
    <location>
        <begin position="157"/>
        <end position="445"/>
    </location>
</feature>
<dbReference type="OrthoDB" id="691673at2759"/>